<dbReference type="Gene3D" id="1.20.120.450">
    <property type="entry name" value="dinb family like domain"/>
    <property type="match status" value="1"/>
</dbReference>
<comment type="similarity">
    <text evidence="1">Belongs to the DinB family.</text>
</comment>
<reference evidence="4 5" key="1">
    <citation type="submission" date="2022-02" db="EMBL/GenBank/DDBJ databases">
        <title>Paenibacillus sp. MBLB1776 Whole Genome Shotgun Sequencing.</title>
        <authorList>
            <person name="Hwang C.Y."/>
            <person name="Cho E.-S."/>
            <person name="Seo M.-J."/>
        </authorList>
    </citation>
    <scope>NUCLEOTIDE SEQUENCE [LARGE SCALE GENOMIC DNA]</scope>
    <source>
        <strain evidence="4 5">MBLB1776</strain>
    </source>
</reference>
<evidence type="ECO:0000256" key="2">
    <source>
        <dbReference type="ARBA" id="ARBA00022723"/>
    </source>
</evidence>
<dbReference type="Proteomes" id="UP001305702">
    <property type="component" value="Chromosome"/>
</dbReference>
<organism evidence="4 5">
    <name type="scientific">Paenibacillus aurantius</name>
    <dbReference type="NCBI Taxonomy" id="2918900"/>
    <lineage>
        <taxon>Bacteria</taxon>
        <taxon>Bacillati</taxon>
        <taxon>Bacillota</taxon>
        <taxon>Bacilli</taxon>
        <taxon>Bacillales</taxon>
        <taxon>Paenibacillaceae</taxon>
        <taxon>Paenibacillus</taxon>
    </lineage>
</organism>
<feature type="binding site" evidence="3">
    <location>
        <position position="130"/>
    </location>
    <ligand>
        <name>a divalent metal cation</name>
        <dbReference type="ChEBI" id="CHEBI:60240"/>
    </ligand>
</feature>
<evidence type="ECO:0000313" key="5">
    <source>
        <dbReference type="Proteomes" id="UP001305702"/>
    </source>
</evidence>
<protein>
    <submittedName>
        <fullName evidence="4">DinB family protein</fullName>
    </submittedName>
</protein>
<dbReference type="InterPro" id="IPR034660">
    <property type="entry name" value="DinB/YfiT-like"/>
</dbReference>
<dbReference type="SUPFAM" id="SSF109854">
    <property type="entry name" value="DinB/YfiT-like putative metalloenzymes"/>
    <property type="match status" value="1"/>
</dbReference>
<gene>
    <name evidence="4" type="ORF">MJA45_04325</name>
</gene>
<dbReference type="EMBL" id="CP130318">
    <property type="protein sequence ID" value="WNQ12281.1"/>
    <property type="molecule type" value="Genomic_DNA"/>
</dbReference>
<evidence type="ECO:0000256" key="3">
    <source>
        <dbReference type="PIRSR" id="PIRSR607837-1"/>
    </source>
</evidence>
<accession>A0AA96RG91</accession>
<dbReference type="RefSeq" id="WP_315606058.1">
    <property type="nucleotide sequence ID" value="NZ_CP130318.1"/>
</dbReference>
<keyword evidence="5" id="KW-1185">Reference proteome</keyword>
<name>A0AA96RG91_9BACL</name>
<evidence type="ECO:0000256" key="1">
    <source>
        <dbReference type="ARBA" id="ARBA00008635"/>
    </source>
</evidence>
<keyword evidence="2 3" id="KW-0479">Metal-binding</keyword>
<dbReference type="GO" id="GO:0046872">
    <property type="term" value="F:metal ion binding"/>
    <property type="evidence" value="ECO:0007669"/>
    <property type="project" value="UniProtKB-KW"/>
</dbReference>
<dbReference type="AlphaFoldDB" id="A0AA96RG91"/>
<dbReference type="InterPro" id="IPR007837">
    <property type="entry name" value="DinB"/>
</dbReference>
<proteinExistence type="inferred from homology"/>
<dbReference type="Pfam" id="PF05163">
    <property type="entry name" value="DinB"/>
    <property type="match status" value="1"/>
</dbReference>
<dbReference type="KEGG" id="paun:MJA45_04325"/>
<sequence>MFRSLDEFKGEWKQEAALTQRVLEALTDESLGQEVAPGFTNLGKLAAHVTGAVHFLLSLTGLNFSTAVKADQPSSAKSIAEAYRHDSTAMLEAVDSQWTDASLAEVRNFFGHDMPIHAFLRFVIQHQAHHRGQMTILMRQAGLKVPGIYGPSREEWEAMQAAKN</sequence>
<evidence type="ECO:0000313" key="4">
    <source>
        <dbReference type="EMBL" id="WNQ12281.1"/>
    </source>
</evidence>
<feature type="binding site" evidence="3">
    <location>
        <position position="126"/>
    </location>
    <ligand>
        <name>a divalent metal cation</name>
        <dbReference type="ChEBI" id="CHEBI:60240"/>
    </ligand>
</feature>
<feature type="binding site" evidence="3">
    <location>
        <position position="48"/>
    </location>
    <ligand>
        <name>a divalent metal cation</name>
        <dbReference type="ChEBI" id="CHEBI:60240"/>
    </ligand>
</feature>